<feature type="chain" id="PRO_5043483990" evidence="2">
    <location>
        <begin position="20"/>
        <end position="634"/>
    </location>
</feature>
<dbReference type="Pfam" id="PF01549">
    <property type="entry name" value="ShK"/>
    <property type="match status" value="2"/>
</dbReference>
<dbReference type="AlphaFoldDB" id="A0AAV4E1R4"/>
<proteinExistence type="predicted"/>
<dbReference type="InterPro" id="IPR036465">
    <property type="entry name" value="vWFA_dom_sf"/>
</dbReference>
<gene>
    <name evidence="4" type="ORF">PoB_007685500</name>
</gene>
<evidence type="ECO:0000259" key="3">
    <source>
        <dbReference type="PROSITE" id="PS50234"/>
    </source>
</evidence>
<feature type="domain" description="VWFA" evidence="3">
    <location>
        <begin position="33"/>
        <end position="208"/>
    </location>
</feature>
<keyword evidence="4" id="KW-0176">Collagen</keyword>
<dbReference type="PROSITE" id="PS50234">
    <property type="entry name" value="VWFA"/>
    <property type="match status" value="2"/>
</dbReference>
<feature type="signal peptide" evidence="2">
    <location>
        <begin position="1"/>
        <end position="19"/>
    </location>
</feature>
<dbReference type="PANTHER" id="PTHR24020">
    <property type="entry name" value="COLLAGEN ALPHA"/>
    <property type="match status" value="1"/>
</dbReference>
<dbReference type="InterPro" id="IPR050525">
    <property type="entry name" value="ECM_Assembly_Org"/>
</dbReference>
<dbReference type="PANTHER" id="PTHR24020:SF84">
    <property type="entry name" value="VWFA DOMAIN-CONTAINING PROTEIN"/>
    <property type="match status" value="1"/>
</dbReference>
<dbReference type="SUPFAM" id="SSF53300">
    <property type="entry name" value="vWA-like"/>
    <property type="match status" value="2"/>
</dbReference>
<dbReference type="Gene3D" id="1.10.10.1940">
    <property type="match status" value="1"/>
</dbReference>
<feature type="domain" description="VWFA" evidence="3">
    <location>
        <begin position="288"/>
        <end position="466"/>
    </location>
</feature>
<dbReference type="Gene3D" id="3.40.50.410">
    <property type="entry name" value="von Willebrand factor, type A domain"/>
    <property type="match status" value="2"/>
</dbReference>
<sequence>MNALFYFTIHVIHFYIIHAQGNGEWGHCIQNLDLAFALDSSYSVGIDNFKESIELVKTVGKNLDIRQDIVRIALIQFSDSARVEFYLNESSTIQDIVRKLDETNYTEGNTETGSALKLLKEDVFTPAHGDRPGVADLVVLVTDGPSSDHDVLVNQSSLLSTKGVTVIAVSVGFLTHPEELRTMAGERIIRATSYADLLSHAEEIMQLICDVPSKSATTTATTVSSTPVLNTISSAETNIATSQSVARSNTKTFKPPTSQNDVSTTEASLPKTTPPSSILADCQERAVDIIFVIDSSNSVGVDNFRKTKAFLTTVVDSFTIGAAMARFGVIVFSDDANLVIRLDEFANNTALKSAIQNIPYMGGGTNTASALKLLGTTAFSHSPRNGGIPKVGVVLTDGLSRNTQLTRLQAEQLHAIGIMLFAIGIGDKVLREELETIGSKPGYQFVVAMADFNALSQSGPAFIASACQTFPRWSDLLLTIDGSSLPGVTSAAMDHKSSPTAQMESDPHVSCFDVHENCHAFGGDVCSDYEQWARAHCAATCRFCAKNITEETCEDNIRNCREYGIYICEDPYYSKWVWKNCAAHCGLCESTSLFQRISFLRRFIRWDQHNAVVVAQYHNAYEYIRRSYANDTHW</sequence>
<keyword evidence="2" id="KW-0732">Signal</keyword>
<dbReference type="SMART" id="SM00327">
    <property type="entry name" value="VWA"/>
    <property type="match status" value="2"/>
</dbReference>
<dbReference type="InterPro" id="IPR003582">
    <property type="entry name" value="ShKT_dom"/>
</dbReference>
<name>A0AAV4E1R4_9GAST</name>
<evidence type="ECO:0000256" key="2">
    <source>
        <dbReference type="SAM" id="SignalP"/>
    </source>
</evidence>
<dbReference type="EMBL" id="BLXT01008609">
    <property type="protein sequence ID" value="GFO50350.1"/>
    <property type="molecule type" value="Genomic_DNA"/>
</dbReference>
<dbReference type="PRINTS" id="PR00453">
    <property type="entry name" value="VWFADOMAIN"/>
</dbReference>
<evidence type="ECO:0000313" key="4">
    <source>
        <dbReference type="EMBL" id="GFO50350.1"/>
    </source>
</evidence>
<keyword evidence="5" id="KW-1185">Reference proteome</keyword>
<dbReference type="GO" id="GO:0005581">
    <property type="term" value="C:collagen trimer"/>
    <property type="evidence" value="ECO:0007669"/>
    <property type="project" value="UniProtKB-KW"/>
</dbReference>
<reference evidence="4 5" key="1">
    <citation type="journal article" date="2021" name="Elife">
        <title>Chloroplast acquisition without the gene transfer in kleptoplastic sea slugs, Plakobranchus ocellatus.</title>
        <authorList>
            <person name="Maeda T."/>
            <person name="Takahashi S."/>
            <person name="Yoshida T."/>
            <person name="Shimamura S."/>
            <person name="Takaki Y."/>
            <person name="Nagai Y."/>
            <person name="Toyoda A."/>
            <person name="Suzuki Y."/>
            <person name="Arimoto A."/>
            <person name="Ishii H."/>
            <person name="Satoh N."/>
            <person name="Nishiyama T."/>
            <person name="Hasebe M."/>
            <person name="Maruyama T."/>
            <person name="Minagawa J."/>
            <person name="Obokata J."/>
            <person name="Shigenobu S."/>
        </authorList>
    </citation>
    <scope>NUCLEOTIDE SEQUENCE [LARGE SCALE GENOMIC DNA]</scope>
</reference>
<dbReference type="CDD" id="cd01472">
    <property type="entry name" value="vWA_collagen"/>
    <property type="match status" value="1"/>
</dbReference>
<accession>A0AAV4E1R4</accession>
<dbReference type="Proteomes" id="UP000735302">
    <property type="component" value="Unassembled WGS sequence"/>
</dbReference>
<protein>
    <submittedName>
        <fullName evidence="4">Collagen alpha-1(Xii) chain-like</fullName>
    </submittedName>
</protein>
<comment type="caution">
    <text evidence="4">The sequence shown here is derived from an EMBL/GenBank/DDBJ whole genome shotgun (WGS) entry which is preliminary data.</text>
</comment>
<evidence type="ECO:0000256" key="1">
    <source>
        <dbReference type="SAM" id="MobiDB-lite"/>
    </source>
</evidence>
<dbReference type="SMART" id="SM00254">
    <property type="entry name" value="ShKT"/>
    <property type="match status" value="2"/>
</dbReference>
<feature type="region of interest" description="Disordered" evidence="1">
    <location>
        <begin position="243"/>
        <end position="275"/>
    </location>
</feature>
<evidence type="ECO:0000313" key="5">
    <source>
        <dbReference type="Proteomes" id="UP000735302"/>
    </source>
</evidence>
<dbReference type="InterPro" id="IPR002035">
    <property type="entry name" value="VWF_A"/>
</dbReference>
<dbReference type="Pfam" id="PF00092">
    <property type="entry name" value="VWA"/>
    <property type="match status" value="2"/>
</dbReference>
<organism evidence="4 5">
    <name type="scientific">Plakobranchus ocellatus</name>
    <dbReference type="NCBI Taxonomy" id="259542"/>
    <lineage>
        <taxon>Eukaryota</taxon>
        <taxon>Metazoa</taxon>
        <taxon>Spiralia</taxon>
        <taxon>Lophotrochozoa</taxon>
        <taxon>Mollusca</taxon>
        <taxon>Gastropoda</taxon>
        <taxon>Heterobranchia</taxon>
        <taxon>Euthyneura</taxon>
        <taxon>Panpulmonata</taxon>
        <taxon>Sacoglossa</taxon>
        <taxon>Placobranchoidea</taxon>
        <taxon>Plakobranchidae</taxon>
        <taxon>Plakobranchus</taxon>
    </lineage>
</organism>